<protein>
    <submittedName>
        <fullName evidence="6">ABC transporter ATP-binding protein</fullName>
    </submittedName>
</protein>
<dbReference type="SMART" id="SM00382">
    <property type="entry name" value="AAA"/>
    <property type="match status" value="1"/>
</dbReference>
<dbReference type="InterPro" id="IPR012340">
    <property type="entry name" value="NA-bd_OB-fold"/>
</dbReference>
<dbReference type="Gene3D" id="3.40.50.300">
    <property type="entry name" value="P-loop containing nucleotide triphosphate hydrolases"/>
    <property type="match status" value="1"/>
</dbReference>
<keyword evidence="2" id="KW-0813">Transport</keyword>
<keyword evidence="4 6" id="KW-0067">ATP-binding</keyword>
<dbReference type="InterPro" id="IPR015855">
    <property type="entry name" value="ABC_transpr_MalK-like"/>
</dbReference>
<dbReference type="InterPro" id="IPR013611">
    <property type="entry name" value="Transp-assoc_OB_typ2"/>
</dbReference>
<evidence type="ECO:0000259" key="5">
    <source>
        <dbReference type="PROSITE" id="PS50893"/>
    </source>
</evidence>
<dbReference type="PANTHER" id="PTHR43875">
    <property type="entry name" value="MALTODEXTRIN IMPORT ATP-BINDING PROTEIN MSMX"/>
    <property type="match status" value="1"/>
</dbReference>
<comment type="caution">
    <text evidence="6">The sequence shown here is derived from an EMBL/GenBank/DDBJ whole genome shotgun (WGS) entry which is preliminary data.</text>
</comment>
<evidence type="ECO:0000256" key="4">
    <source>
        <dbReference type="ARBA" id="ARBA00022840"/>
    </source>
</evidence>
<dbReference type="CDD" id="cd03301">
    <property type="entry name" value="ABC_MalK_N"/>
    <property type="match status" value="1"/>
</dbReference>
<dbReference type="GO" id="GO:0005524">
    <property type="term" value="F:ATP binding"/>
    <property type="evidence" value="ECO:0007669"/>
    <property type="project" value="UniProtKB-KW"/>
</dbReference>
<dbReference type="Pfam" id="PF00005">
    <property type="entry name" value="ABC_tran"/>
    <property type="match status" value="1"/>
</dbReference>
<organism evidence="6 7">
    <name type="scientific">Mesorhizobium qingshengii</name>
    <dbReference type="NCBI Taxonomy" id="1165689"/>
    <lineage>
        <taxon>Bacteria</taxon>
        <taxon>Pseudomonadati</taxon>
        <taxon>Pseudomonadota</taxon>
        <taxon>Alphaproteobacteria</taxon>
        <taxon>Hyphomicrobiales</taxon>
        <taxon>Phyllobacteriaceae</taxon>
        <taxon>Mesorhizobium</taxon>
    </lineage>
</organism>
<dbReference type="InterPro" id="IPR008995">
    <property type="entry name" value="Mo/tungstate-bd_C_term_dom"/>
</dbReference>
<comment type="similarity">
    <text evidence="1">Belongs to the ABC transporter superfamily.</text>
</comment>
<dbReference type="PANTHER" id="PTHR43875:SF3">
    <property type="entry name" value="MALTOSE_MALTODEXTRIN IMPORT ATP-BINDING PROTEIN MALK"/>
    <property type="match status" value="1"/>
</dbReference>
<dbReference type="SUPFAM" id="SSF50331">
    <property type="entry name" value="MOP-like"/>
    <property type="match status" value="1"/>
</dbReference>
<dbReference type="Pfam" id="PF08402">
    <property type="entry name" value="TOBE_2"/>
    <property type="match status" value="1"/>
</dbReference>
<dbReference type="InterPro" id="IPR003593">
    <property type="entry name" value="AAA+_ATPase"/>
</dbReference>
<dbReference type="RefSeq" id="WP_269904394.1">
    <property type="nucleotide sequence ID" value="NZ_JAPFQA010000002.1"/>
</dbReference>
<evidence type="ECO:0000313" key="7">
    <source>
        <dbReference type="Proteomes" id="UP001152178"/>
    </source>
</evidence>
<reference evidence="6" key="1">
    <citation type="submission" date="2022-11" db="EMBL/GenBank/DDBJ databases">
        <authorList>
            <person name="Coimbra C."/>
        </authorList>
    </citation>
    <scope>NUCLEOTIDE SEQUENCE</scope>
    <source>
        <strain evidence="6">Jales19</strain>
    </source>
</reference>
<dbReference type="Gene3D" id="2.40.50.100">
    <property type="match status" value="1"/>
</dbReference>
<gene>
    <name evidence="6" type="ORF">OOJ09_06490</name>
</gene>
<sequence>MGSLKIENVKKAFGPVEVLKGINLEVTDGEFVVFVGPSGCGKSTLLRVIAGLEDSTSGRVVIDGEDVSATPPAKRGIAMVFQTYALYPHLTVKNNMGLGLKQAGTPTAEIERRIGIASSMLSLEPYLERRPAELSGGQRQRVAIGRAVVREPKLFLFDEPLSNLDAALRVNTRLEIAQLHRRLKATMIYVTHDQVEAMTLADKIVVLNAGRIEQIGGPMELYNSPANEFVAGFIGSPKMNFIDGARLGETARTIGVRPEHLTVDPKSGSWKGTVVHAEHLGADTNLYLDCEKAGLITVRIFGVYDAEPGATLYATPDPAKTYRFGADGKVLK</sequence>
<accession>A0ABT4QQZ7</accession>
<evidence type="ECO:0000256" key="3">
    <source>
        <dbReference type="ARBA" id="ARBA00022741"/>
    </source>
</evidence>
<dbReference type="EMBL" id="JAPFQA010000002">
    <property type="protein sequence ID" value="MCZ8543819.1"/>
    <property type="molecule type" value="Genomic_DNA"/>
</dbReference>
<name>A0ABT4QQZ7_9HYPH</name>
<dbReference type="Proteomes" id="UP001152178">
    <property type="component" value="Unassembled WGS sequence"/>
</dbReference>
<dbReference type="SUPFAM" id="SSF52540">
    <property type="entry name" value="P-loop containing nucleoside triphosphate hydrolases"/>
    <property type="match status" value="1"/>
</dbReference>
<dbReference type="InterPro" id="IPR047641">
    <property type="entry name" value="ABC_transpr_MalK/UgpC-like"/>
</dbReference>
<proteinExistence type="inferred from homology"/>
<evidence type="ECO:0000313" key="6">
    <source>
        <dbReference type="EMBL" id="MCZ8543819.1"/>
    </source>
</evidence>
<keyword evidence="7" id="KW-1185">Reference proteome</keyword>
<feature type="domain" description="ABC transporter" evidence="5">
    <location>
        <begin position="4"/>
        <end position="234"/>
    </location>
</feature>
<dbReference type="InterPro" id="IPR003439">
    <property type="entry name" value="ABC_transporter-like_ATP-bd"/>
</dbReference>
<dbReference type="Gene3D" id="2.40.50.140">
    <property type="entry name" value="Nucleic acid-binding proteins"/>
    <property type="match status" value="1"/>
</dbReference>
<dbReference type="PROSITE" id="PS00211">
    <property type="entry name" value="ABC_TRANSPORTER_1"/>
    <property type="match status" value="1"/>
</dbReference>
<keyword evidence="3" id="KW-0547">Nucleotide-binding</keyword>
<dbReference type="InterPro" id="IPR017871">
    <property type="entry name" value="ABC_transporter-like_CS"/>
</dbReference>
<evidence type="ECO:0000256" key="2">
    <source>
        <dbReference type="ARBA" id="ARBA00022448"/>
    </source>
</evidence>
<dbReference type="InterPro" id="IPR027417">
    <property type="entry name" value="P-loop_NTPase"/>
</dbReference>
<evidence type="ECO:0000256" key="1">
    <source>
        <dbReference type="ARBA" id="ARBA00005417"/>
    </source>
</evidence>
<dbReference type="PROSITE" id="PS50893">
    <property type="entry name" value="ABC_TRANSPORTER_2"/>
    <property type="match status" value="1"/>
</dbReference>